<dbReference type="GO" id="GO:0046982">
    <property type="term" value="F:protein heterodimerization activity"/>
    <property type="evidence" value="ECO:0007669"/>
    <property type="project" value="InterPro"/>
</dbReference>
<dbReference type="SUPFAM" id="SSF47113">
    <property type="entry name" value="Histone-fold"/>
    <property type="match status" value="1"/>
</dbReference>
<comment type="similarity">
    <text evidence="1">Belongs to the histone H3 family.</text>
</comment>
<accession>A0A1A6HEN6</accession>
<evidence type="ECO:0000256" key="2">
    <source>
        <dbReference type="ARBA" id="ARBA00022481"/>
    </source>
</evidence>
<sequence>KHRGNTWLQKLLARAATRGVKKTHCYRPGVALPEISRYQKYTELLIHKLSFQHLLAAIGALQEAKETYLVGLFEDTNLCAIHSKCVTIMPKDTQ</sequence>
<dbReference type="GO" id="GO:0000786">
    <property type="term" value="C:nucleosome"/>
    <property type="evidence" value="ECO:0007669"/>
    <property type="project" value="InterPro"/>
</dbReference>
<evidence type="ECO:0000256" key="1">
    <source>
        <dbReference type="ARBA" id="ARBA00010343"/>
    </source>
</evidence>
<dbReference type="GO" id="GO:0030527">
    <property type="term" value="F:structural constituent of chromatin"/>
    <property type="evidence" value="ECO:0007669"/>
    <property type="project" value="InterPro"/>
</dbReference>
<dbReference type="Gene3D" id="1.10.20.10">
    <property type="entry name" value="Histone, subunit A"/>
    <property type="match status" value="1"/>
</dbReference>
<dbReference type="InterPro" id="IPR007125">
    <property type="entry name" value="H2A/H2B/H3"/>
</dbReference>
<dbReference type="PANTHER" id="PTHR11426">
    <property type="entry name" value="HISTONE H3"/>
    <property type="match status" value="1"/>
</dbReference>
<dbReference type="EMBL" id="LZPO01034875">
    <property type="protein sequence ID" value="OBS76716.1"/>
    <property type="molecule type" value="Genomic_DNA"/>
</dbReference>
<proteinExistence type="inferred from homology"/>
<dbReference type="AlphaFoldDB" id="A0A1A6HEN6"/>
<organism evidence="5 6">
    <name type="scientific">Neotoma lepida</name>
    <name type="common">Desert woodrat</name>
    <dbReference type="NCBI Taxonomy" id="56216"/>
    <lineage>
        <taxon>Eukaryota</taxon>
        <taxon>Metazoa</taxon>
        <taxon>Chordata</taxon>
        <taxon>Craniata</taxon>
        <taxon>Vertebrata</taxon>
        <taxon>Euteleostomi</taxon>
        <taxon>Mammalia</taxon>
        <taxon>Eutheria</taxon>
        <taxon>Euarchontoglires</taxon>
        <taxon>Glires</taxon>
        <taxon>Rodentia</taxon>
        <taxon>Myomorpha</taxon>
        <taxon>Muroidea</taxon>
        <taxon>Cricetidae</taxon>
        <taxon>Neotominae</taxon>
        <taxon>Neotoma</taxon>
    </lineage>
</organism>
<dbReference type="Proteomes" id="UP000092124">
    <property type="component" value="Unassembled WGS sequence"/>
</dbReference>
<dbReference type="STRING" id="56216.A0A1A6HEN6"/>
<dbReference type="Pfam" id="PF00125">
    <property type="entry name" value="Histone"/>
    <property type="match status" value="1"/>
</dbReference>
<dbReference type="InterPro" id="IPR009072">
    <property type="entry name" value="Histone-fold"/>
</dbReference>
<dbReference type="SMART" id="SM00428">
    <property type="entry name" value="H3"/>
    <property type="match status" value="1"/>
</dbReference>
<protein>
    <recommendedName>
        <fullName evidence="4">Core Histone H2A/H2B/H3 domain-containing protein</fullName>
    </recommendedName>
</protein>
<keyword evidence="3" id="KW-0013">ADP-ribosylation</keyword>
<evidence type="ECO:0000259" key="4">
    <source>
        <dbReference type="Pfam" id="PF00125"/>
    </source>
</evidence>
<dbReference type="GO" id="GO:0003677">
    <property type="term" value="F:DNA binding"/>
    <property type="evidence" value="ECO:0007669"/>
    <property type="project" value="InterPro"/>
</dbReference>
<dbReference type="OrthoDB" id="4025405at2759"/>
<feature type="domain" description="Core Histone H2A/H2B/H3" evidence="4">
    <location>
        <begin position="32"/>
        <end position="94"/>
    </location>
</feature>
<gene>
    <name evidence="5" type="ORF">A6R68_16832</name>
</gene>
<feature type="non-terminal residue" evidence="5">
    <location>
        <position position="1"/>
    </location>
</feature>
<evidence type="ECO:0000313" key="5">
    <source>
        <dbReference type="EMBL" id="OBS76716.1"/>
    </source>
</evidence>
<feature type="non-terminal residue" evidence="5">
    <location>
        <position position="94"/>
    </location>
</feature>
<evidence type="ECO:0000313" key="6">
    <source>
        <dbReference type="Proteomes" id="UP000092124"/>
    </source>
</evidence>
<name>A0A1A6HEN6_NEOLE</name>
<evidence type="ECO:0000256" key="3">
    <source>
        <dbReference type="ARBA" id="ARBA00022765"/>
    </source>
</evidence>
<keyword evidence="6" id="KW-1185">Reference proteome</keyword>
<dbReference type="PRINTS" id="PR00622">
    <property type="entry name" value="HISTONEH3"/>
</dbReference>
<reference evidence="5 6" key="1">
    <citation type="submission" date="2016-06" db="EMBL/GenBank/DDBJ databases">
        <title>The Draft Genome Sequence and Annotation of the Desert Woodrat Neotoma lepida.</title>
        <authorList>
            <person name="Campbell M."/>
            <person name="Oakeson K.F."/>
            <person name="Yandell M."/>
            <person name="Halpert J.R."/>
            <person name="Dearing D."/>
        </authorList>
    </citation>
    <scope>NUCLEOTIDE SEQUENCE [LARGE SCALE GENOMIC DNA]</scope>
    <source>
        <strain evidence="5">417</strain>
        <tissue evidence="5">Liver</tissue>
    </source>
</reference>
<comment type="caution">
    <text evidence="5">The sequence shown here is derived from an EMBL/GenBank/DDBJ whole genome shotgun (WGS) entry which is preliminary data.</text>
</comment>
<dbReference type="InterPro" id="IPR000164">
    <property type="entry name" value="Histone_H3/CENP-A"/>
</dbReference>
<keyword evidence="2" id="KW-0488">Methylation</keyword>